<dbReference type="InterPro" id="IPR010972">
    <property type="entry name" value="Beta-PGM"/>
</dbReference>
<reference evidence="6 7" key="1">
    <citation type="submission" date="2019-01" db="EMBL/GenBank/DDBJ databases">
        <authorList>
            <consortium name="Pathogen Informatics"/>
        </authorList>
    </citation>
    <scope>NUCLEOTIDE SEQUENCE [LARGE SCALE GENOMIC DNA]</scope>
    <source>
        <strain evidence="6 7">NCTC10181</strain>
    </source>
</reference>
<dbReference type="InterPro" id="IPR023198">
    <property type="entry name" value="PGP-like_dom2"/>
</dbReference>
<dbReference type="Gene3D" id="1.10.150.240">
    <property type="entry name" value="Putative phosphatase, domain 2"/>
    <property type="match status" value="1"/>
</dbReference>
<dbReference type="InterPro" id="IPR023214">
    <property type="entry name" value="HAD_sf"/>
</dbReference>
<dbReference type="InterPro" id="IPR010976">
    <property type="entry name" value="B-phosphoglucomutase_hydrolase"/>
</dbReference>
<accession>A0A449B3E6</accession>
<dbReference type="GO" id="GO:0000287">
    <property type="term" value="F:magnesium ion binding"/>
    <property type="evidence" value="ECO:0007669"/>
    <property type="project" value="InterPro"/>
</dbReference>
<feature type="binding site" evidence="4">
    <location>
        <position position="11"/>
    </location>
    <ligand>
        <name>Mg(2+)</name>
        <dbReference type="ChEBI" id="CHEBI:18420"/>
    </ligand>
</feature>
<evidence type="ECO:0000256" key="2">
    <source>
        <dbReference type="PIRSR" id="PIRSR610972-1"/>
    </source>
</evidence>
<evidence type="ECO:0000313" key="7">
    <source>
        <dbReference type="Proteomes" id="UP000290985"/>
    </source>
</evidence>
<dbReference type="EC" id="5.4.2.6" evidence="6"/>
<dbReference type="NCBIfam" id="TIGR02009">
    <property type="entry name" value="PGMB-YQAB-SF"/>
    <property type="match status" value="1"/>
</dbReference>
<keyword evidence="4" id="KW-0460">Magnesium</keyword>
<dbReference type="RefSeq" id="WP_129725881.1">
    <property type="nucleotide sequence ID" value="NZ_LR215036.1"/>
</dbReference>
<feature type="active site" description="Proton donor/acceptor" evidence="2">
    <location>
        <position position="13"/>
    </location>
</feature>
<proteinExistence type="inferred from homology"/>
<comment type="cofactor">
    <cofactor evidence="4">
        <name>Mg(2+)</name>
        <dbReference type="ChEBI" id="CHEBI:18420"/>
    </cofactor>
    <text evidence="4">Binds 2 magnesium ions per subunit.</text>
</comment>
<feature type="binding site" evidence="3">
    <location>
        <position position="27"/>
    </location>
    <ligand>
        <name>substrate</name>
    </ligand>
</feature>
<dbReference type="InterPro" id="IPR036412">
    <property type="entry name" value="HAD-like_sf"/>
</dbReference>
<feature type="binding site" evidence="4">
    <location>
        <position position="175"/>
    </location>
    <ligand>
        <name>Mg(2+)</name>
        <dbReference type="ChEBI" id="CHEBI:18420"/>
    </ligand>
</feature>
<feature type="binding site" evidence="3">
    <location>
        <position position="150"/>
    </location>
    <ligand>
        <name>substrate</name>
    </ligand>
</feature>
<dbReference type="SUPFAM" id="SSF56784">
    <property type="entry name" value="HAD-like"/>
    <property type="match status" value="1"/>
</dbReference>
<sequence length="224" mass="25331">MNKEIKGFVFDLDGVLTDTAHLHYLAWKNELAKYNIEYSQEENEPLKGLPRKETLVAILKLKNLLSQFSEQKIEQMCFNKNEEYKQMLQTSLNPSAILPGIENFLKELKNKKYKLAVASSSHNAPLILEKIQLINYFDFIVDPANVKNGKPAPDIYLLAAQGMNLVPQECVGIEDAPSGVKSIIEANMRSIAIIPQGQEHLFDHSDLVIHSTEELILNDILTKI</sequence>
<feature type="binding site" evidence="3">
    <location>
        <position position="80"/>
    </location>
    <ligand>
        <name>substrate</name>
    </ligand>
</feature>
<comment type="similarity">
    <text evidence="1">Belongs to the HAD-like hydrolase superfamily. CbbY/CbbZ/Gph/YieH family.</text>
</comment>
<dbReference type="PANTHER" id="PTHR18901">
    <property type="entry name" value="2-DEOXYGLUCOSE-6-PHOSPHATE PHOSPHATASE 2"/>
    <property type="match status" value="1"/>
</dbReference>
<feature type="site" description="Important for catalytic activity and assists the phosphoryl transfer reaction to Asp8 by balancing charge and orienting the reacting groups" evidence="5">
    <location>
        <position position="150"/>
    </location>
</feature>
<dbReference type="InterPro" id="IPR041492">
    <property type="entry name" value="HAD_2"/>
</dbReference>
<feature type="binding site" evidence="3">
    <location>
        <begin position="11"/>
        <end position="13"/>
    </location>
    <ligand>
        <name>substrate</name>
    </ligand>
</feature>
<keyword evidence="6" id="KW-0413">Isomerase</keyword>
<dbReference type="InterPro" id="IPR006439">
    <property type="entry name" value="HAD-SF_hydro_IA"/>
</dbReference>
<dbReference type="GO" id="GO:0008801">
    <property type="term" value="F:beta-phosphoglucomutase activity"/>
    <property type="evidence" value="ECO:0007669"/>
    <property type="project" value="UniProtKB-EC"/>
</dbReference>
<dbReference type="Gene3D" id="3.40.50.1000">
    <property type="entry name" value="HAD superfamily/HAD-like"/>
    <property type="match status" value="1"/>
</dbReference>
<dbReference type="PANTHER" id="PTHR18901:SF38">
    <property type="entry name" value="PSEUDOURIDINE-5'-PHOSPHATASE"/>
    <property type="match status" value="1"/>
</dbReference>
<organism evidence="6 7">
    <name type="scientific">Mycoplasmopsis citelli</name>
    <dbReference type="NCBI Taxonomy" id="171281"/>
    <lineage>
        <taxon>Bacteria</taxon>
        <taxon>Bacillati</taxon>
        <taxon>Mycoplasmatota</taxon>
        <taxon>Mycoplasmoidales</taxon>
        <taxon>Metamycoplasmataceae</taxon>
        <taxon>Mycoplasmopsis</taxon>
    </lineage>
</organism>
<feature type="binding site" evidence="3">
    <location>
        <begin position="119"/>
        <end position="123"/>
    </location>
    <ligand>
        <name>substrate</name>
    </ligand>
</feature>
<dbReference type="OrthoDB" id="9797743at2"/>
<keyword evidence="4" id="KW-0479">Metal-binding</keyword>
<dbReference type="Pfam" id="PF13419">
    <property type="entry name" value="HAD_2"/>
    <property type="match status" value="1"/>
</dbReference>
<name>A0A449B3E6_9BACT</name>
<dbReference type="PRINTS" id="PR00413">
    <property type="entry name" value="HADHALOGNASE"/>
</dbReference>
<dbReference type="NCBIfam" id="TIGR01990">
    <property type="entry name" value="bPGM"/>
    <property type="match status" value="1"/>
</dbReference>
<evidence type="ECO:0000256" key="4">
    <source>
        <dbReference type="PIRSR" id="PIRSR610972-3"/>
    </source>
</evidence>
<protein>
    <submittedName>
        <fullName evidence="6">Beta-phosphoglucomutase (Beta-PGM) domain-containing protein</fullName>
        <ecNumber evidence="6">5.4.2.6</ecNumber>
    </submittedName>
</protein>
<evidence type="ECO:0000256" key="1">
    <source>
        <dbReference type="ARBA" id="ARBA00006171"/>
    </source>
</evidence>
<feature type="active site" description="Nucleophile" evidence="2">
    <location>
        <position position="11"/>
    </location>
</feature>
<gene>
    <name evidence="6" type="primary">beta-pgm</name>
    <name evidence="6" type="ORF">NCTC10181_00941</name>
</gene>
<evidence type="ECO:0000256" key="5">
    <source>
        <dbReference type="PIRSR" id="PIRSR610972-4"/>
    </source>
</evidence>
<dbReference type="SFLD" id="SFLDS00003">
    <property type="entry name" value="Haloacid_Dehalogenase"/>
    <property type="match status" value="1"/>
</dbReference>
<feature type="binding site" evidence="3">
    <location>
        <begin position="46"/>
        <end position="51"/>
    </location>
    <ligand>
        <name>substrate</name>
    </ligand>
</feature>
<dbReference type="SFLD" id="SFLDG01129">
    <property type="entry name" value="C1.5:_HAD__Beta-PGM__Phosphata"/>
    <property type="match status" value="1"/>
</dbReference>
<dbReference type="CDD" id="cd02598">
    <property type="entry name" value="HAD_BPGM"/>
    <property type="match status" value="1"/>
</dbReference>
<dbReference type="GO" id="GO:0005975">
    <property type="term" value="P:carbohydrate metabolic process"/>
    <property type="evidence" value="ECO:0007669"/>
    <property type="project" value="InterPro"/>
</dbReference>
<evidence type="ECO:0000256" key="3">
    <source>
        <dbReference type="PIRSR" id="PIRSR610972-2"/>
    </source>
</evidence>
<dbReference type="NCBIfam" id="TIGR01509">
    <property type="entry name" value="HAD-SF-IA-v3"/>
    <property type="match status" value="1"/>
</dbReference>
<dbReference type="SFLD" id="SFLDG01135">
    <property type="entry name" value="C1.5.6:_HAD__Beta-PGM__Phospha"/>
    <property type="match status" value="1"/>
</dbReference>
<evidence type="ECO:0000313" key="6">
    <source>
        <dbReference type="EMBL" id="VEU75064.1"/>
    </source>
</evidence>
<dbReference type="AlphaFoldDB" id="A0A449B3E6"/>
<keyword evidence="7" id="KW-1185">Reference proteome</keyword>
<dbReference type="KEGG" id="mcit:NCTC10181_00941"/>
<dbReference type="Proteomes" id="UP000290985">
    <property type="component" value="Chromosome"/>
</dbReference>
<feature type="binding site" evidence="4">
    <location>
        <position position="13"/>
    </location>
    <ligand>
        <name>Mg(2+)</name>
        <dbReference type="ChEBI" id="CHEBI:18420"/>
    </ligand>
</feature>
<dbReference type="EMBL" id="LR215036">
    <property type="protein sequence ID" value="VEU75064.1"/>
    <property type="molecule type" value="Genomic_DNA"/>
</dbReference>
<feature type="binding site" evidence="4">
    <location>
        <position position="174"/>
    </location>
    <ligand>
        <name>Mg(2+)</name>
        <dbReference type="ChEBI" id="CHEBI:18420"/>
    </ligand>
</feature>
<feature type="site" description="Important for catalytic activity and assists the phosphoryl transfer reaction to Asp8 by balancing charge and orienting the reacting groups" evidence="5">
    <location>
        <position position="119"/>
    </location>
</feature>